<protein>
    <submittedName>
        <fullName evidence="2">Uncharacterized protein</fullName>
    </submittedName>
</protein>
<accession>A0A8K0WCE1</accession>
<dbReference type="AlphaFoldDB" id="A0A8K0WCE1"/>
<evidence type="ECO:0000256" key="1">
    <source>
        <dbReference type="SAM" id="MobiDB-lite"/>
    </source>
</evidence>
<feature type="compositionally biased region" description="Basic and acidic residues" evidence="1">
    <location>
        <begin position="1"/>
        <end position="10"/>
    </location>
</feature>
<feature type="region of interest" description="Disordered" evidence="1">
    <location>
        <begin position="141"/>
        <end position="193"/>
    </location>
</feature>
<dbReference type="EMBL" id="JAGPXF010000004">
    <property type="protein sequence ID" value="KAH7246352.1"/>
    <property type="molecule type" value="Genomic_DNA"/>
</dbReference>
<keyword evidence="3" id="KW-1185">Reference proteome</keyword>
<feature type="region of interest" description="Disordered" evidence="1">
    <location>
        <begin position="637"/>
        <end position="663"/>
    </location>
</feature>
<feature type="compositionally biased region" description="Polar residues" evidence="1">
    <location>
        <begin position="403"/>
        <end position="426"/>
    </location>
</feature>
<dbReference type="OrthoDB" id="5102470at2759"/>
<comment type="caution">
    <text evidence="2">The sequence shown here is derived from an EMBL/GenBank/DDBJ whole genome shotgun (WGS) entry which is preliminary data.</text>
</comment>
<reference evidence="2" key="1">
    <citation type="journal article" date="2021" name="Nat. Commun.">
        <title>Genetic determinants of endophytism in the Arabidopsis root mycobiome.</title>
        <authorList>
            <person name="Mesny F."/>
            <person name="Miyauchi S."/>
            <person name="Thiergart T."/>
            <person name="Pickel B."/>
            <person name="Atanasova L."/>
            <person name="Karlsson M."/>
            <person name="Huettel B."/>
            <person name="Barry K.W."/>
            <person name="Haridas S."/>
            <person name="Chen C."/>
            <person name="Bauer D."/>
            <person name="Andreopoulos W."/>
            <person name="Pangilinan J."/>
            <person name="LaButti K."/>
            <person name="Riley R."/>
            <person name="Lipzen A."/>
            <person name="Clum A."/>
            <person name="Drula E."/>
            <person name="Henrissat B."/>
            <person name="Kohler A."/>
            <person name="Grigoriev I.V."/>
            <person name="Martin F.M."/>
            <person name="Hacquard S."/>
        </authorList>
    </citation>
    <scope>NUCLEOTIDE SEQUENCE</scope>
    <source>
        <strain evidence="2">MPI-SDFR-AT-0068</strain>
    </source>
</reference>
<feature type="compositionally biased region" description="Basic and acidic residues" evidence="1">
    <location>
        <begin position="172"/>
        <end position="186"/>
    </location>
</feature>
<proteinExistence type="predicted"/>
<evidence type="ECO:0000313" key="3">
    <source>
        <dbReference type="Proteomes" id="UP000813427"/>
    </source>
</evidence>
<feature type="compositionally biased region" description="Polar residues" evidence="1">
    <location>
        <begin position="150"/>
        <end position="171"/>
    </location>
</feature>
<feature type="region of interest" description="Disordered" evidence="1">
    <location>
        <begin position="1"/>
        <end position="118"/>
    </location>
</feature>
<feature type="compositionally biased region" description="Low complexity" evidence="1">
    <location>
        <begin position="108"/>
        <end position="118"/>
    </location>
</feature>
<feature type="region of interest" description="Disordered" evidence="1">
    <location>
        <begin position="392"/>
        <end position="427"/>
    </location>
</feature>
<name>A0A8K0WCE1_9HYPO</name>
<dbReference type="Proteomes" id="UP000813427">
    <property type="component" value="Unassembled WGS sequence"/>
</dbReference>
<evidence type="ECO:0000313" key="2">
    <source>
        <dbReference type="EMBL" id="KAH7246352.1"/>
    </source>
</evidence>
<organism evidence="2 3">
    <name type="scientific">Fusarium tricinctum</name>
    <dbReference type="NCBI Taxonomy" id="61284"/>
    <lineage>
        <taxon>Eukaryota</taxon>
        <taxon>Fungi</taxon>
        <taxon>Dikarya</taxon>
        <taxon>Ascomycota</taxon>
        <taxon>Pezizomycotina</taxon>
        <taxon>Sordariomycetes</taxon>
        <taxon>Hypocreomycetidae</taxon>
        <taxon>Hypocreales</taxon>
        <taxon>Nectriaceae</taxon>
        <taxon>Fusarium</taxon>
        <taxon>Fusarium tricinctum species complex</taxon>
    </lineage>
</organism>
<gene>
    <name evidence="2" type="ORF">BKA59DRAFT_556085</name>
</gene>
<sequence>MLRPDKEGKHGLSPQSGDPKSKRGKATYLVESPGGTLRESDPSAIHQHSLAAMNDSSSKPPETKVPQPNDPGPKVYGTDARGPSMSTLEPPIAAVEPPMAARGPPNTGFGPPNAARGPFPAARGPSIAAFGPSIATRGPFTVAPAPSFAGGSSRTAFPGHQNSQGRNQQQASEERYPPKSARRTDINQDLSQEHLSTLSVAEKVRKGIAMGLANTLPYENTPPGTKLPMNCMTVGDMMKRMDTAYHMSPALSSFHFEGAPNGANMINKELPFDGYAPLARLAAHQNRMQHMQSRIPQLAVTSARLRVVTETGNMHRWSPIELSECSPELVMRIEPLYDHASIQASLQADGTLGPLSLTSWLGWARRRFGYRKLELESLIFVHDKEKDMSMKHSLSVAPKKLQPSANKDTFEGSPTNEDTSGGSSTNDEIDILELDDLKGSITVYELTVLAHGTTQQAHSWTWFEIVKPLLDLEGPVPEGLSTIPDAVLTFAMPTASIEKVTEDKSHEPTKPSKPVKLEDLVRLRVDAYNENAGRQLKLGWRFTRNGIPTFVTTPKPQLMQEQGFPPDFFWVEAAPRYSDDKQWWRTVRDQAINDRGQWQHVQALMSSNVCLADICSKKGAKWVKVKPEAQRSIFGRNLMPDSGSGARRAKTTHGASGLRNQVQ</sequence>